<name>A0AAD9FS58_PAPLA</name>
<evidence type="ECO:0000256" key="6">
    <source>
        <dbReference type="SAM" id="Phobius"/>
    </source>
</evidence>
<evidence type="ECO:0000313" key="9">
    <source>
        <dbReference type="Proteomes" id="UP001182556"/>
    </source>
</evidence>
<keyword evidence="4 6" id="KW-1133">Transmembrane helix</keyword>
<feature type="transmembrane region" description="Helical" evidence="6">
    <location>
        <begin position="343"/>
        <end position="361"/>
    </location>
</feature>
<feature type="transmembrane region" description="Helical" evidence="6">
    <location>
        <begin position="34"/>
        <end position="51"/>
    </location>
</feature>
<feature type="transmembrane region" description="Helical" evidence="6">
    <location>
        <begin position="104"/>
        <end position="123"/>
    </location>
</feature>
<organism evidence="8 9">
    <name type="scientific">Papiliotrema laurentii</name>
    <name type="common">Cryptococcus laurentii</name>
    <dbReference type="NCBI Taxonomy" id="5418"/>
    <lineage>
        <taxon>Eukaryota</taxon>
        <taxon>Fungi</taxon>
        <taxon>Dikarya</taxon>
        <taxon>Basidiomycota</taxon>
        <taxon>Agaricomycotina</taxon>
        <taxon>Tremellomycetes</taxon>
        <taxon>Tremellales</taxon>
        <taxon>Rhynchogastremaceae</taxon>
        <taxon>Papiliotrema</taxon>
    </lineage>
</organism>
<protein>
    <submittedName>
        <fullName evidence="8">Tartarate transporter</fullName>
    </submittedName>
</protein>
<dbReference type="GO" id="GO:0016020">
    <property type="term" value="C:membrane"/>
    <property type="evidence" value="ECO:0007669"/>
    <property type="project" value="UniProtKB-SubCell"/>
</dbReference>
<dbReference type="InterPro" id="IPR036259">
    <property type="entry name" value="MFS_trans_sf"/>
</dbReference>
<dbReference type="Gene3D" id="1.20.1250.20">
    <property type="entry name" value="MFS general substrate transporter like domains"/>
    <property type="match status" value="2"/>
</dbReference>
<evidence type="ECO:0000256" key="3">
    <source>
        <dbReference type="ARBA" id="ARBA00022692"/>
    </source>
</evidence>
<feature type="transmembrane region" description="Helical" evidence="6">
    <location>
        <begin position="71"/>
        <end position="92"/>
    </location>
</feature>
<feature type="transmembrane region" description="Helical" evidence="6">
    <location>
        <begin position="373"/>
        <end position="393"/>
    </location>
</feature>
<keyword evidence="5 6" id="KW-0472">Membrane</keyword>
<evidence type="ECO:0000256" key="4">
    <source>
        <dbReference type="ARBA" id="ARBA00022989"/>
    </source>
</evidence>
<feature type="transmembrane region" description="Helical" evidence="6">
    <location>
        <begin position="198"/>
        <end position="220"/>
    </location>
</feature>
<feature type="transmembrane region" description="Helical" evidence="6">
    <location>
        <begin position="164"/>
        <end position="186"/>
    </location>
</feature>
<dbReference type="Proteomes" id="UP001182556">
    <property type="component" value="Unassembled WGS sequence"/>
</dbReference>
<evidence type="ECO:0000256" key="1">
    <source>
        <dbReference type="ARBA" id="ARBA00004141"/>
    </source>
</evidence>
<dbReference type="PANTHER" id="PTHR43791">
    <property type="entry name" value="PERMEASE-RELATED"/>
    <property type="match status" value="1"/>
</dbReference>
<dbReference type="EMBL" id="JAODAN010000003">
    <property type="protein sequence ID" value="KAK1925244.1"/>
    <property type="molecule type" value="Genomic_DNA"/>
</dbReference>
<dbReference type="InterPro" id="IPR020846">
    <property type="entry name" value="MFS_dom"/>
</dbReference>
<dbReference type="PANTHER" id="PTHR43791:SF86">
    <property type="entry name" value="MAJOR FACILITATOR SUPERFAMILY (MFS) PROFILE DOMAIN-CONTAINING PROTEIN"/>
    <property type="match status" value="1"/>
</dbReference>
<evidence type="ECO:0000256" key="2">
    <source>
        <dbReference type="ARBA" id="ARBA00022448"/>
    </source>
</evidence>
<evidence type="ECO:0000313" key="8">
    <source>
        <dbReference type="EMBL" id="KAK1925244.1"/>
    </source>
</evidence>
<feature type="domain" description="Major facilitator superfamily (MFS) profile" evidence="7">
    <location>
        <begin position="38"/>
        <end position="408"/>
    </location>
</feature>
<evidence type="ECO:0000256" key="5">
    <source>
        <dbReference type="ARBA" id="ARBA00023136"/>
    </source>
</evidence>
<dbReference type="Pfam" id="PF07690">
    <property type="entry name" value="MFS_1"/>
    <property type="match status" value="1"/>
</dbReference>
<dbReference type="AlphaFoldDB" id="A0AAD9FS58"/>
<dbReference type="PROSITE" id="PS50850">
    <property type="entry name" value="MFS"/>
    <property type="match status" value="1"/>
</dbReference>
<keyword evidence="9" id="KW-1185">Reference proteome</keyword>
<accession>A0AAD9FS58</accession>
<keyword evidence="3 6" id="KW-0812">Transmembrane</keyword>
<comment type="caution">
    <text evidence="8">The sequence shown here is derived from an EMBL/GenBank/DDBJ whole genome shotgun (WGS) entry which is preliminary data.</text>
</comment>
<dbReference type="SUPFAM" id="SSF103473">
    <property type="entry name" value="MFS general substrate transporter"/>
    <property type="match status" value="1"/>
</dbReference>
<sequence>MKPENQPNPLSPQVQPVDLVEYTPAEERRARRKIDSVLLPFVILCFVMLQYDRTNLGNAQTDNFAKSLGMTTAHINTGQTLFTLGMVLLELPSNMVAKKVGPNRWIPCIMFLWGLITLCQAFIKNRSGFYATRFLLAAGEAGFIPGMAWYLTRFYVSAELSLRLAIFWGSNSIAGMTSGPLALGILRGLSGRNGWHGWQYLFLIEGAMTMFIAVLAFLFLPNSPMDGGRSIVGHVVMTRRDAAILTSRALREDPQKAFARGTAVSMVDIRDTFFDWRLYGHCVSAFLSSVILTPVNTYGPSIVKQLGYSGYIANGMQAPASAIGLLVSLTLAWSSDKTRERGVHISIAMILSFAGTLWLALAPDSAGKRVLYGGYLMTAGTMATGQAINASWLSSRFDERRRPIALAC</sequence>
<gene>
    <name evidence="8" type="ORF">DB88DRAFT_185576</name>
</gene>
<evidence type="ECO:0000259" key="7">
    <source>
        <dbReference type="PROSITE" id="PS50850"/>
    </source>
</evidence>
<feature type="transmembrane region" description="Helical" evidence="6">
    <location>
        <begin position="278"/>
        <end position="299"/>
    </location>
</feature>
<proteinExistence type="predicted"/>
<feature type="transmembrane region" description="Helical" evidence="6">
    <location>
        <begin position="129"/>
        <end position="152"/>
    </location>
</feature>
<dbReference type="FunFam" id="1.20.1250.20:FF:000106">
    <property type="entry name" value="MFS transporter, putative"/>
    <property type="match status" value="1"/>
</dbReference>
<dbReference type="GO" id="GO:0022857">
    <property type="term" value="F:transmembrane transporter activity"/>
    <property type="evidence" value="ECO:0007669"/>
    <property type="project" value="InterPro"/>
</dbReference>
<comment type="subcellular location">
    <subcellularLocation>
        <location evidence="1">Membrane</location>
        <topology evidence="1">Multi-pass membrane protein</topology>
    </subcellularLocation>
</comment>
<keyword evidence="2" id="KW-0813">Transport</keyword>
<dbReference type="InterPro" id="IPR011701">
    <property type="entry name" value="MFS"/>
</dbReference>
<reference evidence="8" key="1">
    <citation type="submission" date="2023-02" db="EMBL/GenBank/DDBJ databases">
        <title>Identification and recombinant expression of a fungal hydrolase from Papiliotrema laurentii that hydrolyzes apple cutin and clears colloidal polyester polyurethane.</title>
        <authorList>
            <consortium name="DOE Joint Genome Institute"/>
            <person name="Roman V.A."/>
            <person name="Bojanowski C."/>
            <person name="Crable B.R."/>
            <person name="Wagner D.N."/>
            <person name="Hung C.S."/>
            <person name="Nadeau L.J."/>
            <person name="Schratz L."/>
            <person name="Haridas S."/>
            <person name="Pangilinan J."/>
            <person name="Lipzen A."/>
            <person name="Na H."/>
            <person name="Yan M."/>
            <person name="Ng V."/>
            <person name="Grigoriev I.V."/>
            <person name="Spatafora J.W."/>
            <person name="Barlow D."/>
            <person name="Biffinger J."/>
            <person name="Kelley-Loughnane N."/>
            <person name="Varaljay V.A."/>
            <person name="Crookes-Goodson W.J."/>
        </authorList>
    </citation>
    <scope>NUCLEOTIDE SEQUENCE</scope>
    <source>
        <strain evidence="8">5307AH</strain>
    </source>
</reference>
<feature type="transmembrane region" description="Helical" evidence="6">
    <location>
        <begin position="311"/>
        <end position="331"/>
    </location>
</feature>